<evidence type="ECO:0008006" key="4">
    <source>
        <dbReference type="Google" id="ProtNLM"/>
    </source>
</evidence>
<organism evidence="2 3">
    <name type="scientific">Phtheirospermum japonicum</name>
    <dbReference type="NCBI Taxonomy" id="374723"/>
    <lineage>
        <taxon>Eukaryota</taxon>
        <taxon>Viridiplantae</taxon>
        <taxon>Streptophyta</taxon>
        <taxon>Embryophyta</taxon>
        <taxon>Tracheophyta</taxon>
        <taxon>Spermatophyta</taxon>
        <taxon>Magnoliopsida</taxon>
        <taxon>eudicotyledons</taxon>
        <taxon>Gunneridae</taxon>
        <taxon>Pentapetalae</taxon>
        <taxon>asterids</taxon>
        <taxon>lamiids</taxon>
        <taxon>Lamiales</taxon>
        <taxon>Orobanchaceae</taxon>
        <taxon>Orobanchaceae incertae sedis</taxon>
        <taxon>Phtheirospermum</taxon>
    </lineage>
</organism>
<accession>A0A830CK76</accession>
<dbReference type="PANTHER" id="PTHR47481:SF9">
    <property type="entry name" value="RETROTRANSPOSON GAG DOMAIN-CONTAINING PROTEIN"/>
    <property type="match status" value="1"/>
</dbReference>
<evidence type="ECO:0000313" key="3">
    <source>
        <dbReference type="Proteomes" id="UP000653305"/>
    </source>
</evidence>
<proteinExistence type="predicted"/>
<gene>
    <name evidence="2" type="ORF">PHJA_001623500</name>
</gene>
<name>A0A830CK76_9LAMI</name>
<keyword evidence="3" id="KW-1185">Reference proteome</keyword>
<evidence type="ECO:0000256" key="1">
    <source>
        <dbReference type="SAM" id="MobiDB-lite"/>
    </source>
</evidence>
<protein>
    <recommendedName>
        <fullName evidence="4">Retrovirus-related Pol polyprotein from transposon TNT 1-94</fullName>
    </recommendedName>
</protein>
<feature type="region of interest" description="Disordered" evidence="1">
    <location>
        <begin position="204"/>
        <end position="225"/>
    </location>
</feature>
<dbReference type="AlphaFoldDB" id="A0A830CK76"/>
<sequence length="225" mass="24949">MGFLDGSKTAPPTTVTVDTNSSPNPAFINWKRQDQLILHALLASLTEVVIPLIAYVESSSDAWSRLDRIFSKRSQSHIIHFKYKLSSRKCGTLPISNFLLQIKTISDELSTLGAPLTDVDILIYCMRGLSPAYKKVIAALRTRNNPIPFEELYDKKIDHETYLHDSDQPAAPIFPTVQYTAATSIHLNSMSTSSRSSRRNIYVASQNSQTPTSTAGLLPTPSHQS</sequence>
<reference evidence="2" key="1">
    <citation type="submission" date="2020-07" db="EMBL/GenBank/DDBJ databases">
        <title>Ethylene signaling mediates host invasion by parasitic plants.</title>
        <authorList>
            <person name="Yoshida S."/>
        </authorList>
    </citation>
    <scope>NUCLEOTIDE SEQUENCE</scope>
    <source>
        <strain evidence="2">Okayama</strain>
    </source>
</reference>
<dbReference type="Pfam" id="PF14223">
    <property type="entry name" value="Retrotran_gag_2"/>
    <property type="match status" value="1"/>
</dbReference>
<comment type="caution">
    <text evidence="2">The sequence shown here is derived from an EMBL/GenBank/DDBJ whole genome shotgun (WGS) entry which is preliminary data.</text>
</comment>
<dbReference type="Proteomes" id="UP000653305">
    <property type="component" value="Unassembled WGS sequence"/>
</dbReference>
<evidence type="ECO:0000313" key="2">
    <source>
        <dbReference type="EMBL" id="GFP94791.1"/>
    </source>
</evidence>
<dbReference type="EMBL" id="BMAC01000364">
    <property type="protein sequence ID" value="GFP94791.1"/>
    <property type="molecule type" value="Genomic_DNA"/>
</dbReference>
<dbReference type="OrthoDB" id="1749636at2759"/>
<dbReference type="PANTHER" id="PTHR47481">
    <property type="match status" value="1"/>
</dbReference>